<organism evidence="2 3">
    <name type="scientific">Xylona heveae (strain CBS 132557 / TC161)</name>
    <dbReference type="NCBI Taxonomy" id="1328760"/>
    <lineage>
        <taxon>Eukaryota</taxon>
        <taxon>Fungi</taxon>
        <taxon>Dikarya</taxon>
        <taxon>Ascomycota</taxon>
        <taxon>Pezizomycotina</taxon>
        <taxon>Xylonomycetes</taxon>
        <taxon>Xylonales</taxon>
        <taxon>Xylonaceae</taxon>
        <taxon>Xylona</taxon>
    </lineage>
</organism>
<dbReference type="Proteomes" id="UP000076632">
    <property type="component" value="Unassembled WGS sequence"/>
</dbReference>
<reference evidence="2 3" key="1">
    <citation type="journal article" date="2016" name="Fungal Biol.">
        <title>The genome of Xylona heveae provides a window into fungal endophytism.</title>
        <authorList>
            <person name="Gazis R."/>
            <person name="Kuo A."/>
            <person name="Riley R."/>
            <person name="LaButti K."/>
            <person name="Lipzen A."/>
            <person name="Lin J."/>
            <person name="Amirebrahimi M."/>
            <person name="Hesse C.N."/>
            <person name="Spatafora J.W."/>
            <person name="Henrissat B."/>
            <person name="Hainaut M."/>
            <person name="Grigoriev I.V."/>
            <person name="Hibbett D.S."/>
        </authorList>
    </citation>
    <scope>NUCLEOTIDE SEQUENCE [LARGE SCALE GENOMIC DNA]</scope>
    <source>
        <strain evidence="2 3">TC161</strain>
    </source>
</reference>
<proteinExistence type="predicted"/>
<keyword evidence="1" id="KW-1133">Transmembrane helix</keyword>
<sequence>MFFSSVQPWSLLLPVPFSSLHLLLGWNAPLAILGSFPFLLCATTSSLHRLETNPPGPSPVS</sequence>
<dbReference type="InParanoid" id="A0A165IHY6"/>
<dbReference type="EMBL" id="KV407455">
    <property type="protein sequence ID" value="KZF24925.1"/>
    <property type="molecule type" value="Genomic_DNA"/>
</dbReference>
<evidence type="ECO:0000313" key="2">
    <source>
        <dbReference type="EMBL" id="KZF24925.1"/>
    </source>
</evidence>
<gene>
    <name evidence="2" type="ORF">L228DRAFT_243674</name>
</gene>
<dbReference type="AlphaFoldDB" id="A0A165IHY6"/>
<dbReference type="RefSeq" id="XP_018190480.1">
    <property type="nucleotide sequence ID" value="XM_018331741.1"/>
</dbReference>
<accession>A0A165IHY6</accession>
<name>A0A165IHY6_XYLHT</name>
<keyword evidence="3" id="KW-1185">Reference proteome</keyword>
<keyword evidence="1" id="KW-0812">Transmembrane</keyword>
<keyword evidence="1" id="KW-0472">Membrane</keyword>
<dbReference type="GeneID" id="28896878"/>
<protein>
    <submittedName>
        <fullName evidence="2">Uncharacterized protein</fullName>
    </submittedName>
</protein>
<evidence type="ECO:0000256" key="1">
    <source>
        <dbReference type="SAM" id="Phobius"/>
    </source>
</evidence>
<feature type="transmembrane region" description="Helical" evidence="1">
    <location>
        <begin position="20"/>
        <end position="40"/>
    </location>
</feature>
<evidence type="ECO:0000313" key="3">
    <source>
        <dbReference type="Proteomes" id="UP000076632"/>
    </source>
</evidence>